<sequence>MMRTTPELVPPSPNFRTTPVRGHLAHTDLTCTTPAYTAVLRWNWFRTGNPPAPMSRPYHQGHHGPIKTLENFVSWHFSFKLKICTSNNESTKAPTGFIFVIEMTLTLSSKEKNEKLMSAGFMFRFKRPRRIK</sequence>
<proteinExistence type="predicted"/>
<evidence type="ECO:0000256" key="1">
    <source>
        <dbReference type="SAM" id="MobiDB-lite"/>
    </source>
</evidence>
<organism evidence="2 3">
    <name type="scientific">Araneus ventricosus</name>
    <name type="common">Orbweaver spider</name>
    <name type="synonym">Epeira ventricosa</name>
    <dbReference type="NCBI Taxonomy" id="182803"/>
    <lineage>
        <taxon>Eukaryota</taxon>
        <taxon>Metazoa</taxon>
        <taxon>Ecdysozoa</taxon>
        <taxon>Arthropoda</taxon>
        <taxon>Chelicerata</taxon>
        <taxon>Arachnida</taxon>
        <taxon>Araneae</taxon>
        <taxon>Araneomorphae</taxon>
        <taxon>Entelegynae</taxon>
        <taxon>Araneoidea</taxon>
        <taxon>Araneidae</taxon>
        <taxon>Araneus</taxon>
    </lineage>
</organism>
<reference evidence="2 3" key="1">
    <citation type="journal article" date="2019" name="Sci. Rep.">
        <title>Orb-weaving spider Araneus ventricosus genome elucidates the spidroin gene catalogue.</title>
        <authorList>
            <person name="Kono N."/>
            <person name="Nakamura H."/>
            <person name="Ohtoshi R."/>
            <person name="Moran D.A.P."/>
            <person name="Shinohara A."/>
            <person name="Yoshida Y."/>
            <person name="Fujiwara M."/>
            <person name="Mori M."/>
            <person name="Tomita M."/>
            <person name="Arakawa K."/>
        </authorList>
    </citation>
    <scope>NUCLEOTIDE SEQUENCE [LARGE SCALE GENOMIC DNA]</scope>
</reference>
<feature type="region of interest" description="Disordered" evidence="1">
    <location>
        <begin position="1"/>
        <end position="20"/>
    </location>
</feature>
<dbReference type="Proteomes" id="UP000499080">
    <property type="component" value="Unassembled WGS sequence"/>
</dbReference>
<name>A0A4Y2GLQ7_ARAVE</name>
<protein>
    <submittedName>
        <fullName evidence="2">Uncharacterized protein</fullName>
    </submittedName>
</protein>
<dbReference type="AlphaFoldDB" id="A0A4Y2GLQ7"/>
<evidence type="ECO:0000313" key="2">
    <source>
        <dbReference type="EMBL" id="GBM53709.1"/>
    </source>
</evidence>
<keyword evidence="3" id="KW-1185">Reference proteome</keyword>
<dbReference type="EMBL" id="BGPR01001430">
    <property type="protein sequence ID" value="GBM53709.1"/>
    <property type="molecule type" value="Genomic_DNA"/>
</dbReference>
<gene>
    <name evidence="2" type="ORF">AVEN_56407_1</name>
</gene>
<evidence type="ECO:0000313" key="3">
    <source>
        <dbReference type="Proteomes" id="UP000499080"/>
    </source>
</evidence>
<comment type="caution">
    <text evidence="2">The sequence shown here is derived from an EMBL/GenBank/DDBJ whole genome shotgun (WGS) entry which is preliminary data.</text>
</comment>
<accession>A0A4Y2GLQ7</accession>